<name>A0ABW4PNV1_9ACTN</name>
<evidence type="ECO:0000256" key="1">
    <source>
        <dbReference type="ARBA" id="ARBA00022630"/>
    </source>
</evidence>
<dbReference type="PRINTS" id="PR00368">
    <property type="entry name" value="FADPNR"/>
</dbReference>
<dbReference type="RefSeq" id="WP_380900675.1">
    <property type="nucleotide sequence ID" value="NZ_JBHUFU010000008.1"/>
</dbReference>
<proteinExistence type="predicted"/>
<dbReference type="InterPro" id="IPR036188">
    <property type="entry name" value="FAD/NAD-bd_sf"/>
</dbReference>
<reference evidence="5" key="1">
    <citation type="journal article" date="2019" name="Int. J. Syst. Evol. Microbiol.">
        <title>The Global Catalogue of Microorganisms (GCM) 10K type strain sequencing project: providing services to taxonomists for standard genome sequencing and annotation.</title>
        <authorList>
            <consortium name="The Broad Institute Genomics Platform"/>
            <consortium name="The Broad Institute Genome Sequencing Center for Infectious Disease"/>
            <person name="Wu L."/>
            <person name="Ma J."/>
        </authorList>
    </citation>
    <scope>NUCLEOTIDE SEQUENCE [LARGE SCALE GENOMIC DNA]</scope>
    <source>
        <strain evidence="5">CGMCC 4.7455</strain>
    </source>
</reference>
<comment type="caution">
    <text evidence="4">The sequence shown here is derived from an EMBL/GenBank/DDBJ whole genome shotgun (WGS) entry which is preliminary data.</text>
</comment>
<evidence type="ECO:0000256" key="2">
    <source>
        <dbReference type="ARBA" id="ARBA00023002"/>
    </source>
</evidence>
<keyword evidence="1" id="KW-0285">Flavoprotein</keyword>
<evidence type="ECO:0000313" key="5">
    <source>
        <dbReference type="Proteomes" id="UP001597365"/>
    </source>
</evidence>
<dbReference type="PANTHER" id="PTHR48105">
    <property type="entry name" value="THIOREDOXIN REDUCTASE 1-RELATED-RELATED"/>
    <property type="match status" value="1"/>
</dbReference>
<protein>
    <submittedName>
        <fullName evidence="4">FAD-dependent oxidoreductase</fullName>
    </submittedName>
</protein>
<dbReference type="InterPro" id="IPR002937">
    <property type="entry name" value="Amino_oxidase"/>
</dbReference>
<dbReference type="Gene3D" id="3.50.50.60">
    <property type="entry name" value="FAD/NAD(P)-binding domain"/>
    <property type="match status" value="2"/>
</dbReference>
<dbReference type="Proteomes" id="UP001597365">
    <property type="component" value="Unassembled WGS sequence"/>
</dbReference>
<dbReference type="PRINTS" id="PR00469">
    <property type="entry name" value="PNDRDTASEII"/>
</dbReference>
<dbReference type="SUPFAM" id="SSF51905">
    <property type="entry name" value="FAD/NAD(P)-binding domain"/>
    <property type="match status" value="1"/>
</dbReference>
<keyword evidence="2" id="KW-0560">Oxidoreductase</keyword>
<evidence type="ECO:0000313" key="4">
    <source>
        <dbReference type="EMBL" id="MFD1831096.1"/>
    </source>
</evidence>
<evidence type="ECO:0000259" key="3">
    <source>
        <dbReference type="Pfam" id="PF01593"/>
    </source>
</evidence>
<dbReference type="Pfam" id="PF01593">
    <property type="entry name" value="Amino_oxidase"/>
    <property type="match status" value="1"/>
</dbReference>
<gene>
    <name evidence="4" type="ORF">ACFSJS_15630</name>
</gene>
<feature type="domain" description="Amine oxidase" evidence="3">
    <location>
        <begin position="82"/>
        <end position="163"/>
    </location>
</feature>
<keyword evidence="5" id="KW-1185">Reference proteome</keyword>
<dbReference type="InterPro" id="IPR050097">
    <property type="entry name" value="Ferredoxin-NADP_redctase_2"/>
</dbReference>
<dbReference type="Pfam" id="PF12831">
    <property type="entry name" value="FAD_oxidored"/>
    <property type="match status" value="1"/>
</dbReference>
<dbReference type="EMBL" id="JBHUFU010000008">
    <property type="protein sequence ID" value="MFD1831096.1"/>
    <property type="molecule type" value="Genomic_DNA"/>
</dbReference>
<organism evidence="4 5">
    <name type="scientific">Streptomyces desertarenae</name>
    <dbReference type="NCBI Taxonomy" id="2666184"/>
    <lineage>
        <taxon>Bacteria</taxon>
        <taxon>Bacillati</taxon>
        <taxon>Actinomycetota</taxon>
        <taxon>Actinomycetes</taxon>
        <taxon>Kitasatosporales</taxon>
        <taxon>Streptomycetaceae</taxon>
        <taxon>Streptomyces</taxon>
    </lineage>
</organism>
<sequence length="327" mass="33382">MADGTAGGPVGARAGGARPGEPDLLVVGGGPAGCAAAVMAASVGLRTLLLEARGELCGRLRYVPALENVLGGFSSGPRFAAAAAADVARARGCRVEYGARVVRLAAHDDRVAVTLESGAVRTAAHAVVATGTVPLGPAQADWLHDPAGLATVPLWEAEPDRWAGRTVLVLGADRPLGTALRAAPGVAARFLVAYPPPDGYKIDEVRADPRVEPVPVRRAVLSAVRGTDRGRRGAGPGRIAVELTTAEGRVLRREADAVHLNLGSAAAGPPQGLVRGADGYCPPDRQHPRVHVAGDLRSARAQRIMTAAGSGGEAALRAYYALRGAHG</sequence>
<accession>A0ABW4PNV1</accession>